<evidence type="ECO:0000256" key="1">
    <source>
        <dbReference type="ARBA" id="ARBA00010761"/>
    </source>
</evidence>
<dbReference type="EMBL" id="MN956530">
    <property type="protein sequence ID" value="QII42431.1"/>
    <property type="molecule type" value="Genomic_DNA"/>
</dbReference>
<keyword evidence="4" id="KW-0496">Mitochondrion</keyword>
<dbReference type="GO" id="GO:0005840">
    <property type="term" value="C:ribosome"/>
    <property type="evidence" value="ECO:0007669"/>
    <property type="project" value="UniProtKB-KW"/>
</dbReference>
<evidence type="ECO:0000256" key="2">
    <source>
        <dbReference type="ARBA" id="ARBA00022980"/>
    </source>
</evidence>
<dbReference type="SUPFAM" id="SSF54814">
    <property type="entry name" value="Prokaryotic type KH domain (KH-domain type II)"/>
    <property type="match status" value="1"/>
</dbReference>
<keyword evidence="2 4" id="KW-0689">Ribosomal protein</keyword>
<name>A0A6G7IV77_PHATR</name>
<proteinExistence type="inferred from homology"/>
<sequence length="367" mass="43140">MGQKTNPTIFRLGKTKKWKSKYIEKKSPESALYAFRDLEIRKFINKILKDKGLLIHNCQLRYLENELHIFLSYCITAKALATIKIHHKGQGVKLKPQKTNFTENFREKYFTLEKKLKRYVHYQRIIENCHYTTTVKKYLGKKQFSKGKIAIKKSHCSLKYRRTRILPRYKVAWSANKYQNISVREIKMDAFWNCVSKSISFFTNSKLDIFLNLKQLNKPTRIRFTKIQIRILKKIIGQLRKYKHSAFFEEGINLILEYTLNSQPSNLLAEFVANELRKQKRHNFFLGFIKSALHLLNNNIFVSQKNIKLMIKGRFNGTPRAKKRVMIIGKGVSVLSIKSNLDYAETVSYTSNGTFGVKIWTCEKTSV</sequence>
<dbReference type="AlphaFoldDB" id="A0A6G7IV77"/>
<evidence type="ECO:0000256" key="3">
    <source>
        <dbReference type="ARBA" id="ARBA00023274"/>
    </source>
</evidence>
<accession>A0A6G7IV77</accession>
<dbReference type="SUPFAM" id="SSF54821">
    <property type="entry name" value="Ribosomal protein S3 C-terminal domain"/>
    <property type="match status" value="1"/>
</dbReference>
<evidence type="ECO:0000313" key="4">
    <source>
        <dbReference type="EMBL" id="QII42431.1"/>
    </source>
</evidence>
<dbReference type="InterPro" id="IPR036419">
    <property type="entry name" value="Ribosomal_S3_C_sf"/>
</dbReference>
<protein>
    <submittedName>
        <fullName evidence="4">Ribosomal protein S3</fullName>
    </submittedName>
</protein>
<organism evidence="4">
    <name type="scientific">Phaeodactylum tricornutum</name>
    <name type="common">Diatom</name>
    <dbReference type="NCBI Taxonomy" id="2850"/>
    <lineage>
        <taxon>Eukaryota</taxon>
        <taxon>Sar</taxon>
        <taxon>Stramenopiles</taxon>
        <taxon>Ochrophyta</taxon>
        <taxon>Bacillariophyta</taxon>
        <taxon>Bacillariophyceae</taxon>
        <taxon>Bacillariophycidae</taxon>
        <taxon>Naviculales</taxon>
        <taxon>Phaeodactylaceae</taxon>
        <taxon>Phaeodactylum</taxon>
    </lineage>
</organism>
<dbReference type="InterPro" id="IPR009019">
    <property type="entry name" value="KH_sf_prok-type"/>
</dbReference>
<reference evidence="4" key="1">
    <citation type="submission" date="2020-01" db="EMBL/GenBank/DDBJ databases">
        <authorList>
            <person name="Liu L."/>
        </authorList>
    </citation>
    <scope>NUCLEOTIDE SEQUENCE</scope>
    <source>
        <strain evidence="4">ICE-H</strain>
    </source>
</reference>
<dbReference type="GO" id="GO:0003723">
    <property type="term" value="F:RNA binding"/>
    <property type="evidence" value="ECO:0007669"/>
    <property type="project" value="InterPro"/>
</dbReference>
<gene>
    <name evidence="4" type="primary">rps3</name>
</gene>
<dbReference type="Gene3D" id="3.30.1140.32">
    <property type="entry name" value="Ribosomal protein S3, C-terminal domain"/>
    <property type="match status" value="1"/>
</dbReference>
<comment type="similarity">
    <text evidence="1">Belongs to the universal ribosomal protein uS3 family.</text>
</comment>
<keyword evidence="3" id="KW-0687">Ribonucleoprotein</keyword>
<dbReference type="GO" id="GO:1990904">
    <property type="term" value="C:ribonucleoprotein complex"/>
    <property type="evidence" value="ECO:0007669"/>
    <property type="project" value="UniProtKB-KW"/>
</dbReference>
<geneLocation type="mitochondrion" evidence="4"/>